<reference evidence="2" key="1">
    <citation type="journal article" date="2014" name="Int. J. Syst. Evol. Microbiol.">
        <title>Complete genome of a new Firmicutes species belonging to the dominant human colonic microbiota ('Ruminococcus bicirculans') reveals two chromosomes and a selective capacity to utilize plant glucans.</title>
        <authorList>
            <consortium name="NISC Comparative Sequencing Program"/>
            <person name="Wegmann U."/>
            <person name="Louis P."/>
            <person name="Goesmann A."/>
            <person name="Henrissat B."/>
            <person name="Duncan S.H."/>
            <person name="Flint H.J."/>
        </authorList>
    </citation>
    <scope>NUCLEOTIDE SEQUENCE</scope>
    <source>
        <strain evidence="2">VKM B-1499</strain>
    </source>
</reference>
<reference evidence="2" key="2">
    <citation type="submission" date="2023-01" db="EMBL/GenBank/DDBJ databases">
        <authorList>
            <person name="Sun Q."/>
            <person name="Evtushenko L."/>
        </authorList>
    </citation>
    <scope>NUCLEOTIDE SEQUENCE</scope>
    <source>
        <strain evidence="2">VKM B-1499</strain>
    </source>
</reference>
<evidence type="ECO:0000313" key="3">
    <source>
        <dbReference type="Proteomes" id="UP001143509"/>
    </source>
</evidence>
<dbReference type="Proteomes" id="UP001143509">
    <property type="component" value="Unassembled WGS sequence"/>
</dbReference>
<name>A0ABQ5T9F7_9CAUL</name>
<feature type="region of interest" description="Disordered" evidence="1">
    <location>
        <begin position="22"/>
        <end position="105"/>
    </location>
</feature>
<dbReference type="EMBL" id="BSFD01000009">
    <property type="protein sequence ID" value="GLK49434.1"/>
    <property type="molecule type" value="Genomic_DNA"/>
</dbReference>
<accession>A0ABQ5T9F7</accession>
<keyword evidence="3" id="KW-1185">Reference proteome</keyword>
<protein>
    <submittedName>
        <fullName evidence="2">Uncharacterized protein</fullName>
    </submittedName>
</protein>
<gene>
    <name evidence="2" type="ORF">GCM10017620_24070</name>
</gene>
<evidence type="ECO:0000313" key="2">
    <source>
        <dbReference type="EMBL" id="GLK49434.1"/>
    </source>
</evidence>
<proteinExistence type="predicted"/>
<organism evidence="2 3">
    <name type="scientific">Brevundimonas intermedia</name>
    <dbReference type="NCBI Taxonomy" id="74315"/>
    <lineage>
        <taxon>Bacteria</taxon>
        <taxon>Pseudomonadati</taxon>
        <taxon>Pseudomonadota</taxon>
        <taxon>Alphaproteobacteria</taxon>
        <taxon>Caulobacterales</taxon>
        <taxon>Caulobacteraceae</taxon>
        <taxon>Brevundimonas</taxon>
    </lineage>
</organism>
<sequence>MVLESLDLAVVGRAEKFLGEAEHIGSGKRSSVCELSGSGNPERGGGTDAARGARTDGDPGAPELARAKGRADDQNPSTWAQAGLKHRPNPCQREGLSAAFDGALS</sequence>
<comment type="caution">
    <text evidence="2">The sequence shown here is derived from an EMBL/GenBank/DDBJ whole genome shotgun (WGS) entry which is preliminary data.</text>
</comment>
<evidence type="ECO:0000256" key="1">
    <source>
        <dbReference type="SAM" id="MobiDB-lite"/>
    </source>
</evidence>